<dbReference type="EMBL" id="AP025739">
    <property type="protein sequence ID" value="BDI30920.1"/>
    <property type="molecule type" value="Genomic_DNA"/>
</dbReference>
<evidence type="ECO:0000313" key="7">
    <source>
        <dbReference type="EMBL" id="BDI30920.1"/>
    </source>
</evidence>
<proteinExistence type="inferred from homology"/>
<evidence type="ECO:0000313" key="8">
    <source>
        <dbReference type="Proteomes" id="UP000287394"/>
    </source>
</evidence>
<protein>
    <recommendedName>
        <fullName evidence="3 6">Flagellar basal body rod protein FlgB</fullName>
    </recommendedName>
</protein>
<sequence length="135" mass="14201">MDNTTINLLSNALDFGSARMQALSNNLSNVNTPGYKRKDASFDSVLAAARGENQDDTLTMRVTDNRDIALPDDGAPKANPAIITTGGGAMRPDGNNVDIDSESTRMAAAQIYYQGAAQLVSGQFSALKYVIGGGK</sequence>
<dbReference type="InterPro" id="IPR019776">
    <property type="entry name" value="Flagellar_basal_body_rod_CS"/>
</dbReference>
<dbReference type="OrthoDB" id="9788334at2"/>
<dbReference type="GO" id="GO:0071978">
    <property type="term" value="P:bacterial-type flagellum-dependent swarming motility"/>
    <property type="evidence" value="ECO:0007669"/>
    <property type="project" value="TreeGrafter"/>
</dbReference>
<comment type="function">
    <text evidence="5 6">Structural component of flagellum, the bacterial motility apparatus. Part of the rod structure of flagellar basal body.</text>
</comment>
<dbReference type="PROSITE" id="PS00588">
    <property type="entry name" value="FLAGELLA_BB_ROD"/>
    <property type="match status" value="1"/>
</dbReference>
<evidence type="ECO:0000256" key="5">
    <source>
        <dbReference type="ARBA" id="ARBA00024934"/>
    </source>
</evidence>
<dbReference type="PANTHER" id="PTHR30435:SF12">
    <property type="entry name" value="FLAGELLAR BASAL BODY ROD PROTEIN FLGB"/>
    <property type="match status" value="1"/>
</dbReference>
<organism evidence="7 8">
    <name type="scientific">Capsulimonas corticalis</name>
    <dbReference type="NCBI Taxonomy" id="2219043"/>
    <lineage>
        <taxon>Bacteria</taxon>
        <taxon>Bacillati</taxon>
        <taxon>Armatimonadota</taxon>
        <taxon>Armatimonadia</taxon>
        <taxon>Capsulimonadales</taxon>
        <taxon>Capsulimonadaceae</taxon>
        <taxon>Capsulimonas</taxon>
    </lineage>
</organism>
<dbReference type="FunCoup" id="A0A402CSX6">
    <property type="interactions" value="70"/>
</dbReference>
<comment type="similarity">
    <text evidence="2 6">Belongs to the flagella basal body rod proteins family.</text>
</comment>
<keyword evidence="7" id="KW-0282">Flagellum</keyword>
<dbReference type="InterPro" id="IPR001444">
    <property type="entry name" value="Flag_bb_rod_N"/>
</dbReference>
<keyword evidence="4 6" id="KW-0975">Bacterial flagellum</keyword>
<dbReference type="InterPro" id="IPR006300">
    <property type="entry name" value="FlgB"/>
</dbReference>
<dbReference type="KEGG" id="ccot:CCAX7_29710"/>
<evidence type="ECO:0000256" key="6">
    <source>
        <dbReference type="PIRNR" id="PIRNR002889"/>
    </source>
</evidence>
<comment type="subunit">
    <text evidence="6">The basal body constitutes a major portion of the flagellar organelle and consists of a number of rings mounted on a central rod.</text>
</comment>
<dbReference type="Proteomes" id="UP000287394">
    <property type="component" value="Chromosome"/>
</dbReference>
<dbReference type="NCBIfam" id="TIGR01396">
    <property type="entry name" value="FlgB"/>
    <property type="match status" value="1"/>
</dbReference>
<evidence type="ECO:0000256" key="4">
    <source>
        <dbReference type="ARBA" id="ARBA00023143"/>
    </source>
</evidence>
<gene>
    <name evidence="7" type="primary">flgB</name>
    <name evidence="7" type="ORF">CCAX7_29710</name>
</gene>
<accession>A0A402CSX6</accession>
<evidence type="ECO:0000256" key="2">
    <source>
        <dbReference type="ARBA" id="ARBA00009677"/>
    </source>
</evidence>
<evidence type="ECO:0000256" key="1">
    <source>
        <dbReference type="ARBA" id="ARBA00004117"/>
    </source>
</evidence>
<dbReference type="Pfam" id="PF00460">
    <property type="entry name" value="Flg_bb_rod"/>
    <property type="match status" value="1"/>
</dbReference>
<name>A0A402CSX6_9BACT</name>
<keyword evidence="8" id="KW-1185">Reference proteome</keyword>
<dbReference type="GO" id="GO:0030694">
    <property type="term" value="C:bacterial-type flagellum basal body, rod"/>
    <property type="evidence" value="ECO:0007669"/>
    <property type="project" value="InterPro"/>
</dbReference>
<keyword evidence="7" id="KW-0966">Cell projection</keyword>
<dbReference type="PIRSF" id="PIRSF002889">
    <property type="entry name" value="Rod_FlgB"/>
    <property type="match status" value="1"/>
</dbReference>
<dbReference type="AlphaFoldDB" id="A0A402CSX6"/>
<keyword evidence="7" id="KW-0969">Cilium</keyword>
<comment type="subcellular location">
    <subcellularLocation>
        <location evidence="1 6">Bacterial flagellum basal body</location>
    </subcellularLocation>
</comment>
<dbReference type="PANTHER" id="PTHR30435">
    <property type="entry name" value="FLAGELLAR PROTEIN"/>
    <property type="match status" value="1"/>
</dbReference>
<evidence type="ECO:0000256" key="3">
    <source>
        <dbReference type="ARBA" id="ARBA00014376"/>
    </source>
</evidence>
<reference evidence="7 8" key="1">
    <citation type="journal article" date="2019" name="Int. J. Syst. Evol. Microbiol.">
        <title>Capsulimonas corticalis gen. nov., sp. nov., an aerobic capsulated bacterium, of a novel bacterial order, Capsulimonadales ord. nov., of the class Armatimonadia of the phylum Armatimonadetes.</title>
        <authorList>
            <person name="Li J."/>
            <person name="Kudo C."/>
            <person name="Tonouchi A."/>
        </authorList>
    </citation>
    <scope>NUCLEOTIDE SEQUENCE [LARGE SCALE GENOMIC DNA]</scope>
    <source>
        <strain evidence="7 8">AX-7</strain>
    </source>
</reference>
<dbReference type="RefSeq" id="WP_119320501.1">
    <property type="nucleotide sequence ID" value="NZ_AP025739.1"/>
</dbReference>